<feature type="compositionally biased region" description="Pro residues" evidence="1">
    <location>
        <begin position="55"/>
        <end position="64"/>
    </location>
</feature>
<feature type="compositionally biased region" description="Low complexity" evidence="1">
    <location>
        <begin position="65"/>
        <end position="74"/>
    </location>
</feature>
<accession>A0AAP0P4U3</accession>
<organism evidence="2 3">
    <name type="scientific">Stephania japonica</name>
    <dbReference type="NCBI Taxonomy" id="461633"/>
    <lineage>
        <taxon>Eukaryota</taxon>
        <taxon>Viridiplantae</taxon>
        <taxon>Streptophyta</taxon>
        <taxon>Embryophyta</taxon>
        <taxon>Tracheophyta</taxon>
        <taxon>Spermatophyta</taxon>
        <taxon>Magnoliopsida</taxon>
        <taxon>Ranunculales</taxon>
        <taxon>Menispermaceae</taxon>
        <taxon>Menispermoideae</taxon>
        <taxon>Cissampelideae</taxon>
        <taxon>Stephania</taxon>
    </lineage>
</organism>
<feature type="region of interest" description="Disordered" evidence="1">
    <location>
        <begin position="45"/>
        <end position="88"/>
    </location>
</feature>
<name>A0AAP0P4U3_9MAGN</name>
<keyword evidence="3" id="KW-1185">Reference proteome</keyword>
<feature type="compositionally biased region" description="Basic and acidic residues" evidence="1">
    <location>
        <begin position="75"/>
        <end position="88"/>
    </location>
</feature>
<dbReference type="Proteomes" id="UP001417504">
    <property type="component" value="Unassembled WGS sequence"/>
</dbReference>
<dbReference type="AlphaFoldDB" id="A0AAP0P4U3"/>
<reference evidence="2 3" key="1">
    <citation type="submission" date="2024-01" db="EMBL/GenBank/DDBJ databases">
        <title>Genome assemblies of Stephania.</title>
        <authorList>
            <person name="Yang L."/>
        </authorList>
    </citation>
    <scope>NUCLEOTIDE SEQUENCE [LARGE SCALE GENOMIC DNA]</scope>
    <source>
        <strain evidence="2">QJT</strain>
        <tissue evidence="2">Leaf</tissue>
    </source>
</reference>
<dbReference type="EMBL" id="JBBNAE010000004">
    <property type="protein sequence ID" value="KAK9130703.1"/>
    <property type="molecule type" value="Genomic_DNA"/>
</dbReference>
<evidence type="ECO:0000313" key="3">
    <source>
        <dbReference type="Proteomes" id="UP001417504"/>
    </source>
</evidence>
<feature type="region of interest" description="Disordered" evidence="1">
    <location>
        <begin position="1"/>
        <end position="23"/>
    </location>
</feature>
<gene>
    <name evidence="2" type="ORF">Sjap_011190</name>
</gene>
<proteinExistence type="predicted"/>
<comment type="caution">
    <text evidence="2">The sequence shown here is derived from an EMBL/GenBank/DDBJ whole genome shotgun (WGS) entry which is preliminary data.</text>
</comment>
<evidence type="ECO:0000313" key="2">
    <source>
        <dbReference type="EMBL" id="KAK9130703.1"/>
    </source>
</evidence>
<sequence>MVLYYDVVGDDPGASTSQEPMVPRSEFDNVAKQLRQVAAFMQRQFGMTMDGAGPSQPPPAPPPQEQQQAQMDPADPLHQDDVDRERQD</sequence>
<protein>
    <submittedName>
        <fullName evidence="2">Uncharacterized protein</fullName>
    </submittedName>
</protein>
<evidence type="ECO:0000256" key="1">
    <source>
        <dbReference type="SAM" id="MobiDB-lite"/>
    </source>
</evidence>